<dbReference type="InterPro" id="IPR010982">
    <property type="entry name" value="Lambda_DNA-bd_dom_sf"/>
</dbReference>
<dbReference type="Proteomes" id="UP000198994">
    <property type="component" value="Unassembled WGS sequence"/>
</dbReference>
<dbReference type="STRING" id="282683.SAMN04488105_107217"/>
<evidence type="ECO:0000313" key="5">
    <source>
        <dbReference type="EMBL" id="SDE77850.1"/>
    </source>
</evidence>
<dbReference type="SMART" id="SM00354">
    <property type="entry name" value="HTH_LACI"/>
    <property type="match status" value="1"/>
</dbReference>
<proteinExistence type="predicted"/>
<dbReference type="OrthoDB" id="8433438at2"/>
<evidence type="ECO:0000256" key="2">
    <source>
        <dbReference type="ARBA" id="ARBA00023125"/>
    </source>
</evidence>
<gene>
    <name evidence="5" type="ORF">SAMN04488105_107217</name>
</gene>
<dbReference type="EMBL" id="FNAV01000007">
    <property type="protein sequence ID" value="SDE77850.1"/>
    <property type="molecule type" value="Genomic_DNA"/>
</dbReference>
<dbReference type="PRINTS" id="PR00036">
    <property type="entry name" value="HTHLACI"/>
</dbReference>
<evidence type="ECO:0000256" key="1">
    <source>
        <dbReference type="ARBA" id="ARBA00023015"/>
    </source>
</evidence>
<dbReference type="InterPro" id="IPR000843">
    <property type="entry name" value="HTH_LacI"/>
</dbReference>
<dbReference type="Gene3D" id="3.40.50.2300">
    <property type="match status" value="2"/>
</dbReference>
<feature type="domain" description="HTH lacI-type" evidence="4">
    <location>
        <begin position="8"/>
        <end position="62"/>
    </location>
</feature>
<evidence type="ECO:0000259" key="4">
    <source>
        <dbReference type="PROSITE" id="PS50932"/>
    </source>
</evidence>
<dbReference type="Gene3D" id="1.10.260.40">
    <property type="entry name" value="lambda repressor-like DNA-binding domains"/>
    <property type="match status" value="1"/>
</dbReference>
<dbReference type="CDD" id="cd01392">
    <property type="entry name" value="HTH_LacI"/>
    <property type="match status" value="1"/>
</dbReference>
<dbReference type="SUPFAM" id="SSF47413">
    <property type="entry name" value="lambda repressor-like DNA-binding domains"/>
    <property type="match status" value="1"/>
</dbReference>
<dbReference type="SUPFAM" id="SSF53822">
    <property type="entry name" value="Periplasmic binding protein-like I"/>
    <property type="match status" value="1"/>
</dbReference>
<reference evidence="6" key="1">
    <citation type="submission" date="2016-10" db="EMBL/GenBank/DDBJ databases">
        <authorList>
            <person name="Varghese N."/>
            <person name="Submissions S."/>
        </authorList>
    </citation>
    <scope>NUCLEOTIDE SEQUENCE [LARGE SCALE GENOMIC DNA]</scope>
    <source>
        <strain evidence="6">DSM 10146</strain>
    </source>
</reference>
<dbReference type="PROSITE" id="PS00356">
    <property type="entry name" value="HTH_LACI_1"/>
    <property type="match status" value="1"/>
</dbReference>
<dbReference type="PROSITE" id="PS50932">
    <property type="entry name" value="HTH_LACI_2"/>
    <property type="match status" value="1"/>
</dbReference>
<protein>
    <submittedName>
        <fullName evidence="5">Transcriptional regulator, LacI family</fullName>
    </submittedName>
</protein>
<sequence length="338" mass="35852">MKDPVATPRIHDVARLAGVSPATVSRVLSNPSIVSERTRAAVEKAVEETGYTINLTARNLRQQQVGAVLALVPNLANPFFSEILAGISETLRAEGLSLLVLDTRQTDPGAAGRGLQAYLNRSRADGVIVLDGSLDRSLFEHAACPPVVQACEWIDGLHGPRVLADNQTGARLAVEHLLALGHRRILHLTGPASNSLSVSRAAGVAEALEAAGLPPAPRIEGAFSLGSGHTASAGVLSLPERPTAVFCDNDEMAIGLMAGLRAAKIRTPEDISIVGFDNIEMSAYVSVPLTTVRQKRAHLGRRAAEMLLAHRETPSPDTEIILPVELVIRDSTTALRKD</sequence>
<keyword evidence="3" id="KW-0804">Transcription</keyword>
<name>A0A1G7FPK1_9RHOB</name>
<keyword evidence="2" id="KW-0238">DNA-binding</keyword>
<evidence type="ECO:0000256" key="3">
    <source>
        <dbReference type="ARBA" id="ARBA00023163"/>
    </source>
</evidence>
<dbReference type="CDD" id="cd06284">
    <property type="entry name" value="PBP1_LacI-like"/>
    <property type="match status" value="1"/>
</dbReference>
<accession>A0A1G7FPK1</accession>
<organism evidence="5 6">
    <name type="scientific">Salipiger thiooxidans</name>
    <dbReference type="NCBI Taxonomy" id="282683"/>
    <lineage>
        <taxon>Bacteria</taxon>
        <taxon>Pseudomonadati</taxon>
        <taxon>Pseudomonadota</taxon>
        <taxon>Alphaproteobacteria</taxon>
        <taxon>Rhodobacterales</taxon>
        <taxon>Roseobacteraceae</taxon>
        <taxon>Salipiger</taxon>
    </lineage>
</organism>
<dbReference type="RefSeq" id="WP_089959568.1">
    <property type="nucleotide sequence ID" value="NZ_FNAV01000007.1"/>
</dbReference>
<dbReference type="Pfam" id="PF00356">
    <property type="entry name" value="LacI"/>
    <property type="match status" value="1"/>
</dbReference>
<dbReference type="InterPro" id="IPR046335">
    <property type="entry name" value="LacI/GalR-like_sensor"/>
</dbReference>
<keyword evidence="6" id="KW-1185">Reference proteome</keyword>
<dbReference type="GO" id="GO:0003700">
    <property type="term" value="F:DNA-binding transcription factor activity"/>
    <property type="evidence" value="ECO:0007669"/>
    <property type="project" value="TreeGrafter"/>
</dbReference>
<dbReference type="Pfam" id="PF13377">
    <property type="entry name" value="Peripla_BP_3"/>
    <property type="match status" value="1"/>
</dbReference>
<dbReference type="PANTHER" id="PTHR30146:SF109">
    <property type="entry name" value="HTH-TYPE TRANSCRIPTIONAL REGULATOR GALS"/>
    <property type="match status" value="1"/>
</dbReference>
<dbReference type="AlphaFoldDB" id="A0A1G7FPK1"/>
<dbReference type="GO" id="GO:0000976">
    <property type="term" value="F:transcription cis-regulatory region binding"/>
    <property type="evidence" value="ECO:0007669"/>
    <property type="project" value="TreeGrafter"/>
</dbReference>
<dbReference type="InterPro" id="IPR028082">
    <property type="entry name" value="Peripla_BP_I"/>
</dbReference>
<evidence type="ECO:0000313" key="6">
    <source>
        <dbReference type="Proteomes" id="UP000198994"/>
    </source>
</evidence>
<dbReference type="PANTHER" id="PTHR30146">
    <property type="entry name" value="LACI-RELATED TRANSCRIPTIONAL REPRESSOR"/>
    <property type="match status" value="1"/>
</dbReference>
<keyword evidence="1" id="KW-0805">Transcription regulation</keyword>